<evidence type="ECO:0000256" key="1">
    <source>
        <dbReference type="ARBA" id="ARBA00022737"/>
    </source>
</evidence>
<gene>
    <name evidence="3" type="ORF">H6P81_006348</name>
</gene>
<feature type="domain" description="Pre-mRNA-splicing factor Syf1/CRNKL1-like C-terminal HAT-repeats" evidence="2">
    <location>
        <begin position="9"/>
        <end position="61"/>
    </location>
</feature>
<sequence length="77" mass="9420">MTDEHDVGEEHQYSVNAFKVYDRGAEMFKYSHDEDIRVTYSSKLVKRIWKYRVGKKVERTDEWRSFMSLWDILRNVI</sequence>
<dbReference type="Proteomes" id="UP000825729">
    <property type="component" value="Unassembled WGS sequence"/>
</dbReference>
<protein>
    <recommendedName>
        <fullName evidence="2">Pre-mRNA-splicing factor Syf1/CRNKL1-like C-terminal HAT-repeats domain-containing protein</fullName>
    </recommendedName>
</protein>
<dbReference type="Pfam" id="PF23231">
    <property type="entry name" value="HAT_Syf1_CNRKL1_C"/>
    <property type="match status" value="1"/>
</dbReference>
<name>A0AAV7EYF4_ARIFI</name>
<evidence type="ECO:0000313" key="3">
    <source>
        <dbReference type="EMBL" id="KAG9453444.1"/>
    </source>
</evidence>
<dbReference type="EMBL" id="JAINDJ010000003">
    <property type="protein sequence ID" value="KAG9453444.1"/>
    <property type="molecule type" value="Genomic_DNA"/>
</dbReference>
<comment type="caution">
    <text evidence="3">The sequence shown here is derived from an EMBL/GenBank/DDBJ whole genome shotgun (WGS) entry which is preliminary data.</text>
</comment>
<accession>A0AAV7EYF4</accession>
<dbReference type="AlphaFoldDB" id="A0AAV7EYF4"/>
<reference evidence="3 4" key="1">
    <citation type="submission" date="2021-07" db="EMBL/GenBank/DDBJ databases">
        <title>The Aristolochia fimbriata genome: insights into angiosperm evolution, floral development and chemical biosynthesis.</title>
        <authorList>
            <person name="Jiao Y."/>
        </authorList>
    </citation>
    <scope>NUCLEOTIDE SEQUENCE [LARGE SCALE GENOMIC DNA]</scope>
    <source>
        <strain evidence="3">IBCAS-2021</strain>
        <tissue evidence="3">Leaf</tissue>
    </source>
</reference>
<dbReference type="InterPro" id="IPR055430">
    <property type="entry name" value="HAT_Syf1_CNRKL1_C"/>
</dbReference>
<evidence type="ECO:0000259" key="2">
    <source>
        <dbReference type="Pfam" id="PF23231"/>
    </source>
</evidence>
<keyword evidence="4" id="KW-1185">Reference proteome</keyword>
<organism evidence="3 4">
    <name type="scientific">Aristolochia fimbriata</name>
    <name type="common">White veined hardy Dutchman's pipe vine</name>
    <dbReference type="NCBI Taxonomy" id="158543"/>
    <lineage>
        <taxon>Eukaryota</taxon>
        <taxon>Viridiplantae</taxon>
        <taxon>Streptophyta</taxon>
        <taxon>Embryophyta</taxon>
        <taxon>Tracheophyta</taxon>
        <taxon>Spermatophyta</taxon>
        <taxon>Magnoliopsida</taxon>
        <taxon>Magnoliidae</taxon>
        <taxon>Piperales</taxon>
        <taxon>Aristolochiaceae</taxon>
        <taxon>Aristolochia</taxon>
    </lineage>
</organism>
<evidence type="ECO:0000313" key="4">
    <source>
        <dbReference type="Proteomes" id="UP000825729"/>
    </source>
</evidence>
<proteinExistence type="predicted"/>
<keyword evidence="1" id="KW-0677">Repeat</keyword>